<dbReference type="SUPFAM" id="SSF53686">
    <property type="entry name" value="Tryptophan synthase beta subunit-like PLP-dependent enzymes"/>
    <property type="match status" value="1"/>
</dbReference>
<dbReference type="Gene3D" id="3.40.50.1100">
    <property type="match status" value="2"/>
</dbReference>
<dbReference type="FunFam" id="3.40.50.1100:FF:000016">
    <property type="entry name" value="Cysteine synthase A"/>
    <property type="match status" value="1"/>
</dbReference>
<evidence type="ECO:0000256" key="6">
    <source>
        <dbReference type="ARBA" id="ARBA00023192"/>
    </source>
</evidence>
<evidence type="ECO:0000259" key="7">
    <source>
        <dbReference type="Pfam" id="PF00291"/>
    </source>
</evidence>
<dbReference type="AlphaFoldDB" id="A0A382WIF9"/>
<name>A0A382WIF9_9ZZZZ</name>
<dbReference type="InterPro" id="IPR001216">
    <property type="entry name" value="P-phosphate_BS"/>
</dbReference>
<dbReference type="PANTHER" id="PTHR10314">
    <property type="entry name" value="CYSTATHIONINE BETA-SYNTHASE"/>
    <property type="match status" value="1"/>
</dbReference>
<evidence type="ECO:0000256" key="5">
    <source>
        <dbReference type="ARBA" id="ARBA00022898"/>
    </source>
</evidence>
<gene>
    <name evidence="8" type="ORF">METZ01_LOCUS411580</name>
</gene>
<organism evidence="8">
    <name type="scientific">marine metagenome</name>
    <dbReference type="NCBI Taxonomy" id="408172"/>
    <lineage>
        <taxon>unclassified sequences</taxon>
        <taxon>metagenomes</taxon>
        <taxon>ecological metagenomes</taxon>
    </lineage>
</organism>
<dbReference type="EMBL" id="UINC01160208">
    <property type="protein sequence ID" value="SVD58726.1"/>
    <property type="molecule type" value="Genomic_DNA"/>
</dbReference>
<keyword evidence="5" id="KW-0663">Pyridoxal phosphate</keyword>
<comment type="similarity">
    <text evidence="2">Belongs to the cysteine synthase/cystathionine beta-synthase family.</text>
</comment>
<protein>
    <recommendedName>
        <fullName evidence="7">Tryptophan synthase beta chain-like PALP domain-containing protein</fullName>
    </recommendedName>
</protein>
<dbReference type="Pfam" id="PF00291">
    <property type="entry name" value="PALP"/>
    <property type="match status" value="1"/>
</dbReference>
<keyword evidence="4" id="KW-0808">Transferase</keyword>
<keyword evidence="6" id="KW-0198">Cysteine biosynthesis</keyword>
<evidence type="ECO:0000256" key="4">
    <source>
        <dbReference type="ARBA" id="ARBA00022679"/>
    </source>
</evidence>
<sequence>MRASSQSLIDCIGETPLIRIRQMTRDLPDNVEVYAKAEWMNPGGSVKDRAARGIVLDAIEKGKLGRGSILLDASSGNTGIAYAMLASAMGFTLKLCLPANANPERKQTLRGYGAELILTDPALSSDGAILEAQRLSDENPDWYYADQYNNDANWKAHYDTTGPE</sequence>
<evidence type="ECO:0000256" key="3">
    <source>
        <dbReference type="ARBA" id="ARBA00022605"/>
    </source>
</evidence>
<evidence type="ECO:0000256" key="1">
    <source>
        <dbReference type="ARBA" id="ARBA00001933"/>
    </source>
</evidence>
<dbReference type="InterPro" id="IPR036052">
    <property type="entry name" value="TrpB-like_PALP_sf"/>
</dbReference>
<feature type="domain" description="Tryptophan synthase beta chain-like PALP" evidence="7">
    <location>
        <begin position="11"/>
        <end position="164"/>
    </location>
</feature>
<keyword evidence="3" id="KW-0028">Amino-acid biosynthesis</keyword>
<dbReference type="PROSITE" id="PS00901">
    <property type="entry name" value="CYS_SYNTHASE"/>
    <property type="match status" value="1"/>
</dbReference>
<evidence type="ECO:0000313" key="8">
    <source>
        <dbReference type="EMBL" id="SVD58726.1"/>
    </source>
</evidence>
<reference evidence="8" key="1">
    <citation type="submission" date="2018-05" db="EMBL/GenBank/DDBJ databases">
        <authorList>
            <person name="Lanie J.A."/>
            <person name="Ng W.-L."/>
            <person name="Kazmierczak K.M."/>
            <person name="Andrzejewski T.M."/>
            <person name="Davidsen T.M."/>
            <person name="Wayne K.J."/>
            <person name="Tettelin H."/>
            <person name="Glass J.I."/>
            <person name="Rusch D."/>
            <person name="Podicherti R."/>
            <person name="Tsui H.-C.T."/>
            <person name="Winkler M.E."/>
        </authorList>
    </citation>
    <scope>NUCLEOTIDE SEQUENCE</scope>
</reference>
<accession>A0A382WIF9</accession>
<evidence type="ECO:0000256" key="2">
    <source>
        <dbReference type="ARBA" id="ARBA00007103"/>
    </source>
</evidence>
<dbReference type="InterPro" id="IPR001926">
    <property type="entry name" value="TrpB-like_PALP"/>
</dbReference>
<proteinExistence type="inferred from homology"/>
<dbReference type="InterPro" id="IPR050214">
    <property type="entry name" value="Cys_Synth/Cystath_Beta-Synth"/>
</dbReference>
<comment type="cofactor">
    <cofactor evidence="1">
        <name>pyridoxal 5'-phosphate</name>
        <dbReference type="ChEBI" id="CHEBI:597326"/>
    </cofactor>
</comment>
<feature type="non-terminal residue" evidence="8">
    <location>
        <position position="164"/>
    </location>
</feature>
<dbReference type="GO" id="GO:0006535">
    <property type="term" value="P:cysteine biosynthetic process from serine"/>
    <property type="evidence" value="ECO:0007669"/>
    <property type="project" value="InterPro"/>
</dbReference>
<dbReference type="GO" id="GO:0016740">
    <property type="term" value="F:transferase activity"/>
    <property type="evidence" value="ECO:0007669"/>
    <property type="project" value="UniProtKB-KW"/>
</dbReference>